<protein>
    <submittedName>
        <fullName evidence="2">Uncharacterized protein</fullName>
    </submittedName>
</protein>
<dbReference type="VEuPathDB" id="FungiDB:AMAG_18559"/>
<evidence type="ECO:0000256" key="1">
    <source>
        <dbReference type="SAM" id="SignalP"/>
    </source>
</evidence>
<dbReference type="EMBL" id="GG745336">
    <property type="protein sequence ID" value="KNE60555.1"/>
    <property type="molecule type" value="Genomic_DNA"/>
</dbReference>
<keyword evidence="3" id="KW-1185">Reference proteome</keyword>
<feature type="signal peptide" evidence="1">
    <location>
        <begin position="1"/>
        <end position="20"/>
    </location>
</feature>
<name>A0A0L0SDU2_ALLM3</name>
<evidence type="ECO:0000313" key="3">
    <source>
        <dbReference type="Proteomes" id="UP000054350"/>
    </source>
</evidence>
<accession>A0A0L0SDU2</accession>
<organism evidence="2 3">
    <name type="scientific">Allomyces macrogynus (strain ATCC 38327)</name>
    <name type="common">Allomyces javanicus var. macrogynus</name>
    <dbReference type="NCBI Taxonomy" id="578462"/>
    <lineage>
        <taxon>Eukaryota</taxon>
        <taxon>Fungi</taxon>
        <taxon>Fungi incertae sedis</taxon>
        <taxon>Blastocladiomycota</taxon>
        <taxon>Blastocladiomycetes</taxon>
        <taxon>Blastocladiales</taxon>
        <taxon>Blastocladiaceae</taxon>
        <taxon>Allomyces</taxon>
    </lineage>
</organism>
<reference evidence="3" key="2">
    <citation type="submission" date="2009-11" db="EMBL/GenBank/DDBJ databases">
        <title>The Genome Sequence of Allomyces macrogynus strain ATCC 38327.</title>
        <authorList>
            <consortium name="The Broad Institute Genome Sequencing Platform"/>
            <person name="Russ C."/>
            <person name="Cuomo C."/>
            <person name="Shea T."/>
            <person name="Young S.K."/>
            <person name="Zeng Q."/>
            <person name="Koehrsen M."/>
            <person name="Haas B."/>
            <person name="Borodovsky M."/>
            <person name="Guigo R."/>
            <person name="Alvarado L."/>
            <person name="Berlin A."/>
            <person name="Borenstein D."/>
            <person name="Chen Z."/>
            <person name="Engels R."/>
            <person name="Freedman E."/>
            <person name="Gellesch M."/>
            <person name="Goldberg J."/>
            <person name="Griggs A."/>
            <person name="Gujja S."/>
            <person name="Heiman D."/>
            <person name="Hepburn T."/>
            <person name="Howarth C."/>
            <person name="Jen D."/>
            <person name="Larson L."/>
            <person name="Lewis B."/>
            <person name="Mehta T."/>
            <person name="Park D."/>
            <person name="Pearson M."/>
            <person name="Roberts A."/>
            <person name="Saif S."/>
            <person name="Shenoy N."/>
            <person name="Sisk P."/>
            <person name="Stolte C."/>
            <person name="Sykes S."/>
            <person name="Walk T."/>
            <person name="White J."/>
            <person name="Yandava C."/>
            <person name="Burger G."/>
            <person name="Gray M.W."/>
            <person name="Holland P.W.H."/>
            <person name="King N."/>
            <person name="Lang F.B.F."/>
            <person name="Roger A.J."/>
            <person name="Ruiz-Trillo I."/>
            <person name="Lander E."/>
            <person name="Nusbaum C."/>
        </authorList>
    </citation>
    <scope>NUCLEOTIDE SEQUENCE [LARGE SCALE GENOMIC DNA]</scope>
    <source>
        <strain evidence="3">ATCC 38327</strain>
    </source>
</reference>
<feature type="chain" id="PRO_5005547915" evidence="1">
    <location>
        <begin position="21"/>
        <end position="97"/>
    </location>
</feature>
<proteinExistence type="predicted"/>
<dbReference type="Proteomes" id="UP000054350">
    <property type="component" value="Unassembled WGS sequence"/>
</dbReference>
<gene>
    <name evidence="2" type="ORF">AMAG_18559</name>
</gene>
<sequence length="97" mass="10913">MPRLKIVLLTSIMILPSFLADLALAPCLAKLYMPECMFDHAVEGSHLARYTFPVLKNLDMHSMLLPEHLAAVADMPVLTNAEIQTNESFSKLDFLWP</sequence>
<keyword evidence="1" id="KW-0732">Signal</keyword>
<reference evidence="2 3" key="1">
    <citation type="submission" date="2009-11" db="EMBL/GenBank/DDBJ databases">
        <title>Annotation of Allomyces macrogynus ATCC 38327.</title>
        <authorList>
            <consortium name="The Broad Institute Genome Sequencing Platform"/>
            <person name="Russ C."/>
            <person name="Cuomo C."/>
            <person name="Burger G."/>
            <person name="Gray M.W."/>
            <person name="Holland P.W.H."/>
            <person name="King N."/>
            <person name="Lang F.B.F."/>
            <person name="Roger A.J."/>
            <person name="Ruiz-Trillo I."/>
            <person name="Young S.K."/>
            <person name="Zeng Q."/>
            <person name="Gargeya S."/>
            <person name="Fitzgerald M."/>
            <person name="Haas B."/>
            <person name="Abouelleil A."/>
            <person name="Alvarado L."/>
            <person name="Arachchi H.M."/>
            <person name="Berlin A."/>
            <person name="Chapman S.B."/>
            <person name="Gearin G."/>
            <person name="Goldberg J."/>
            <person name="Griggs A."/>
            <person name="Gujja S."/>
            <person name="Hansen M."/>
            <person name="Heiman D."/>
            <person name="Howarth C."/>
            <person name="Larimer J."/>
            <person name="Lui A."/>
            <person name="MacDonald P.J.P."/>
            <person name="McCowen C."/>
            <person name="Montmayeur A."/>
            <person name="Murphy C."/>
            <person name="Neiman D."/>
            <person name="Pearson M."/>
            <person name="Priest M."/>
            <person name="Roberts A."/>
            <person name="Saif S."/>
            <person name="Shea T."/>
            <person name="Sisk P."/>
            <person name="Stolte C."/>
            <person name="Sykes S."/>
            <person name="Wortman J."/>
            <person name="Nusbaum C."/>
            <person name="Birren B."/>
        </authorList>
    </citation>
    <scope>NUCLEOTIDE SEQUENCE [LARGE SCALE GENOMIC DNA]</scope>
    <source>
        <strain evidence="2 3">ATCC 38327</strain>
    </source>
</reference>
<dbReference type="AlphaFoldDB" id="A0A0L0SDU2"/>
<evidence type="ECO:0000313" key="2">
    <source>
        <dbReference type="EMBL" id="KNE60555.1"/>
    </source>
</evidence>